<dbReference type="GO" id="GO:0005576">
    <property type="term" value="C:extracellular region"/>
    <property type="evidence" value="ECO:0007669"/>
    <property type="project" value="UniProtKB-SubCell"/>
</dbReference>
<keyword evidence="6" id="KW-1185">Reference proteome</keyword>
<dbReference type="Proteomes" id="UP000887540">
    <property type="component" value="Unplaced"/>
</dbReference>
<organism evidence="6 7">
    <name type="scientific">Acrobeloides nanus</name>
    <dbReference type="NCBI Taxonomy" id="290746"/>
    <lineage>
        <taxon>Eukaryota</taxon>
        <taxon>Metazoa</taxon>
        <taxon>Ecdysozoa</taxon>
        <taxon>Nematoda</taxon>
        <taxon>Chromadorea</taxon>
        <taxon>Rhabditida</taxon>
        <taxon>Tylenchina</taxon>
        <taxon>Cephalobomorpha</taxon>
        <taxon>Cephaloboidea</taxon>
        <taxon>Cephalobidae</taxon>
        <taxon>Acrobeloides</taxon>
    </lineage>
</organism>
<dbReference type="PANTHER" id="PTHR21700:SF54">
    <property type="entry name" value="TRANSTHYRETIN-LIKE FAMILY PROTEIN"/>
    <property type="match status" value="1"/>
</dbReference>
<sequence length="233" mass="25133">MLLYIVYFTLLPTVLGSLQSAGAKGKLLCNGKPASGVRVELYDVDRLFGDSDELLGQITSSINGTFEVSGSTREFTSIDPKLIVYPNCKGENKPMEFIVPDEFISEGDHADKIYDIGTIEMLQTVIASASSDSNSSESGSGVGKIATKVVDVLKKNSTRKMITKVIDVVKGKLSNHTTSVPSHTTNENYVTSKPIYTTSKPNHTTSKPNRATMVVLAGKSSSADQFGLQHQCF</sequence>
<proteinExistence type="inferred from homology"/>
<evidence type="ECO:0000256" key="5">
    <source>
        <dbReference type="SAM" id="SignalP"/>
    </source>
</evidence>
<dbReference type="Gene3D" id="2.60.40.3330">
    <property type="match status" value="1"/>
</dbReference>
<feature type="signal peptide" evidence="5">
    <location>
        <begin position="1"/>
        <end position="16"/>
    </location>
</feature>
<dbReference type="WBParaSite" id="ACRNAN_Path_687.g2560.t1">
    <property type="protein sequence ID" value="ACRNAN_Path_687.g2560.t1"/>
    <property type="gene ID" value="ACRNAN_Path_687.g2560"/>
</dbReference>
<evidence type="ECO:0000313" key="7">
    <source>
        <dbReference type="WBParaSite" id="ACRNAN_Path_687.g2560.t1"/>
    </source>
</evidence>
<comment type="similarity">
    <text evidence="2">Belongs to the nematode transthyretin-like family.</text>
</comment>
<accession>A0A914CAC2</accession>
<keyword evidence="3" id="KW-0964">Secreted</keyword>
<dbReference type="InterPro" id="IPR001534">
    <property type="entry name" value="Transthyretin-like"/>
</dbReference>
<dbReference type="AlphaFoldDB" id="A0A914CAC2"/>
<evidence type="ECO:0000256" key="1">
    <source>
        <dbReference type="ARBA" id="ARBA00004613"/>
    </source>
</evidence>
<dbReference type="InterPro" id="IPR038479">
    <property type="entry name" value="Transthyretin-like_sf"/>
</dbReference>
<dbReference type="Pfam" id="PF01060">
    <property type="entry name" value="TTR-52"/>
    <property type="match status" value="1"/>
</dbReference>
<evidence type="ECO:0000256" key="3">
    <source>
        <dbReference type="ARBA" id="ARBA00022525"/>
    </source>
</evidence>
<evidence type="ECO:0000313" key="6">
    <source>
        <dbReference type="Proteomes" id="UP000887540"/>
    </source>
</evidence>
<keyword evidence="4 5" id="KW-0732">Signal</keyword>
<dbReference type="GO" id="GO:0009986">
    <property type="term" value="C:cell surface"/>
    <property type="evidence" value="ECO:0007669"/>
    <property type="project" value="InterPro"/>
</dbReference>
<evidence type="ECO:0000256" key="2">
    <source>
        <dbReference type="ARBA" id="ARBA00010112"/>
    </source>
</evidence>
<feature type="chain" id="PRO_5038124988" evidence="5">
    <location>
        <begin position="17"/>
        <end position="233"/>
    </location>
</feature>
<comment type="subcellular location">
    <subcellularLocation>
        <location evidence="1">Secreted</location>
    </subcellularLocation>
</comment>
<dbReference type="PANTHER" id="PTHR21700">
    <property type="entry name" value="TRANSTHYRETIN-LIKE FAMILY PROTEIN-RELATED"/>
    <property type="match status" value="1"/>
</dbReference>
<evidence type="ECO:0000256" key="4">
    <source>
        <dbReference type="ARBA" id="ARBA00022729"/>
    </source>
</evidence>
<reference evidence="7" key="1">
    <citation type="submission" date="2022-11" db="UniProtKB">
        <authorList>
            <consortium name="WormBaseParasite"/>
        </authorList>
    </citation>
    <scope>IDENTIFICATION</scope>
</reference>
<protein>
    <submittedName>
        <fullName evidence="7">Uncharacterized protein</fullName>
    </submittedName>
</protein>
<name>A0A914CAC2_9BILA</name>